<keyword evidence="1 2" id="KW-0694">RNA-binding</keyword>
<dbReference type="Gene3D" id="3.30.70.330">
    <property type="match status" value="1"/>
</dbReference>
<feature type="region of interest" description="Disordered" evidence="3">
    <location>
        <begin position="1"/>
        <end position="53"/>
    </location>
</feature>
<name>A0AAV2RGR3_MEGNR</name>
<evidence type="ECO:0000256" key="2">
    <source>
        <dbReference type="PROSITE-ProRule" id="PRU00176"/>
    </source>
</evidence>
<dbReference type="GO" id="GO:0006406">
    <property type="term" value="P:mRNA export from nucleus"/>
    <property type="evidence" value="ECO:0007669"/>
    <property type="project" value="TreeGrafter"/>
</dbReference>
<dbReference type="Proteomes" id="UP001497623">
    <property type="component" value="Unassembled WGS sequence"/>
</dbReference>
<protein>
    <recommendedName>
        <fullName evidence="4">RRM domain-containing protein</fullName>
    </recommendedName>
</protein>
<dbReference type="SMART" id="SM00360">
    <property type="entry name" value="RRM"/>
    <property type="match status" value="1"/>
</dbReference>
<dbReference type="CDD" id="cd00590">
    <property type="entry name" value="RRM_SF"/>
    <property type="match status" value="1"/>
</dbReference>
<evidence type="ECO:0000259" key="4">
    <source>
        <dbReference type="PROSITE" id="PS50102"/>
    </source>
</evidence>
<evidence type="ECO:0000256" key="3">
    <source>
        <dbReference type="SAM" id="MobiDB-lite"/>
    </source>
</evidence>
<dbReference type="SUPFAM" id="SSF54928">
    <property type="entry name" value="RNA-binding domain, RBD"/>
    <property type="match status" value="1"/>
</dbReference>
<feature type="domain" description="RRM" evidence="4">
    <location>
        <begin position="117"/>
        <end position="194"/>
    </location>
</feature>
<dbReference type="Pfam" id="PF00076">
    <property type="entry name" value="RRM_1"/>
    <property type="match status" value="1"/>
</dbReference>
<organism evidence="5 6">
    <name type="scientific">Meganyctiphanes norvegica</name>
    <name type="common">Northern krill</name>
    <name type="synonym">Thysanopoda norvegica</name>
    <dbReference type="NCBI Taxonomy" id="48144"/>
    <lineage>
        <taxon>Eukaryota</taxon>
        <taxon>Metazoa</taxon>
        <taxon>Ecdysozoa</taxon>
        <taxon>Arthropoda</taxon>
        <taxon>Crustacea</taxon>
        <taxon>Multicrustacea</taxon>
        <taxon>Malacostraca</taxon>
        <taxon>Eumalacostraca</taxon>
        <taxon>Eucarida</taxon>
        <taxon>Euphausiacea</taxon>
        <taxon>Euphausiidae</taxon>
        <taxon>Meganyctiphanes</taxon>
    </lineage>
</organism>
<sequence length="199" mass="21988">MIEPVSVSKTKKSGTLKKETIGSKSSNPFSWRKGVSASDDIKPNAENINPGGLESNITCSRGSRIGFQGRGSDHNFTEDNNYSIYTRGSKINYNRSVKEEKSRKQFGRLFWQSRGPAILHIVNIDKAISKSDILELFSMYGELKQGTLQFDSMGDSAGAAFVVFQNYSDAIKAMKALKGITLDGKQLNIHLLKSKVSKQ</sequence>
<dbReference type="GO" id="GO:0003729">
    <property type="term" value="F:mRNA binding"/>
    <property type="evidence" value="ECO:0007669"/>
    <property type="project" value="TreeGrafter"/>
</dbReference>
<dbReference type="PANTHER" id="PTHR19965:SF35">
    <property type="entry name" value="RNA ANNEALING PROTEIN YRA1"/>
    <property type="match status" value="1"/>
</dbReference>
<comment type="caution">
    <text evidence="5">The sequence shown here is derived from an EMBL/GenBank/DDBJ whole genome shotgun (WGS) entry which is preliminary data.</text>
</comment>
<reference evidence="5 6" key="1">
    <citation type="submission" date="2024-05" db="EMBL/GenBank/DDBJ databases">
        <authorList>
            <person name="Wallberg A."/>
        </authorList>
    </citation>
    <scope>NUCLEOTIDE SEQUENCE [LARGE SCALE GENOMIC DNA]</scope>
</reference>
<evidence type="ECO:0000256" key="1">
    <source>
        <dbReference type="ARBA" id="ARBA00022884"/>
    </source>
</evidence>
<dbReference type="InterPro" id="IPR012677">
    <property type="entry name" value="Nucleotide-bd_a/b_plait_sf"/>
</dbReference>
<keyword evidence="6" id="KW-1185">Reference proteome</keyword>
<dbReference type="InterPro" id="IPR000504">
    <property type="entry name" value="RRM_dom"/>
</dbReference>
<proteinExistence type="predicted"/>
<dbReference type="InterPro" id="IPR051229">
    <property type="entry name" value="ALYREF_mRNA_export"/>
</dbReference>
<dbReference type="InterPro" id="IPR035979">
    <property type="entry name" value="RBD_domain_sf"/>
</dbReference>
<dbReference type="EMBL" id="CAXKWB010021568">
    <property type="protein sequence ID" value="CAL4123274.1"/>
    <property type="molecule type" value="Genomic_DNA"/>
</dbReference>
<evidence type="ECO:0000313" key="5">
    <source>
        <dbReference type="EMBL" id="CAL4123274.1"/>
    </source>
</evidence>
<evidence type="ECO:0000313" key="6">
    <source>
        <dbReference type="Proteomes" id="UP001497623"/>
    </source>
</evidence>
<gene>
    <name evidence="5" type="ORF">MNOR_LOCUS23940</name>
</gene>
<accession>A0AAV2RGR3</accession>
<dbReference type="PROSITE" id="PS50102">
    <property type="entry name" value="RRM"/>
    <property type="match status" value="1"/>
</dbReference>
<dbReference type="GO" id="GO:0005634">
    <property type="term" value="C:nucleus"/>
    <property type="evidence" value="ECO:0007669"/>
    <property type="project" value="TreeGrafter"/>
</dbReference>
<dbReference type="AlphaFoldDB" id="A0AAV2RGR3"/>
<dbReference type="PANTHER" id="PTHR19965">
    <property type="entry name" value="RNA AND EXPORT FACTOR BINDING PROTEIN"/>
    <property type="match status" value="1"/>
</dbReference>